<comment type="caution">
    <text evidence="2">The sequence shown here is derived from an EMBL/GenBank/DDBJ whole genome shotgun (WGS) entry which is preliminary data.</text>
</comment>
<reference evidence="2" key="1">
    <citation type="submission" date="2021-06" db="EMBL/GenBank/DDBJ databases">
        <authorList>
            <person name="Kallberg Y."/>
            <person name="Tangrot J."/>
            <person name="Rosling A."/>
        </authorList>
    </citation>
    <scope>NUCLEOTIDE SEQUENCE</scope>
    <source>
        <strain evidence="2">87-6 pot B 2015</strain>
    </source>
</reference>
<name>A0A9N9I478_FUNMO</name>
<accession>A0A9N9I478</accession>
<dbReference type="EMBL" id="CAJVPP010013076">
    <property type="protein sequence ID" value="CAG8719707.1"/>
    <property type="molecule type" value="Genomic_DNA"/>
</dbReference>
<dbReference type="Proteomes" id="UP000789375">
    <property type="component" value="Unassembled WGS sequence"/>
</dbReference>
<feature type="compositionally biased region" description="Acidic residues" evidence="1">
    <location>
        <begin position="17"/>
        <end position="40"/>
    </location>
</feature>
<feature type="non-terminal residue" evidence="2">
    <location>
        <position position="77"/>
    </location>
</feature>
<evidence type="ECO:0000256" key="1">
    <source>
        <dbReference type="SAM" id="MobiDB-lite"/>
    </source>
</evidence>
<organism evidence="2 3">
    <name type="scientific">Funneliformis mosseae</name>
    <name type="common">Endomycorrhizal fungus</name>
    <name type="synonym">Glomus mosseae</name>
    <dbReference type="NCBI Taxonomy" id="27381"/>
    <lineage>
        <taxon>Eukaryota</taxon>
        <taxon>Fungi</taxon>
        <taxon>Fungi incertae sedis</taxon>
        <taxon>Mucoromycota</taxon>
        <taxon>Glomeromycotina</taxon>
        <taxon>Glomeromycetes</taxon>
        <taxon>Glomerales</taxon>
        <taxon>Glomeraceae</taxon>
        <taxon>Funneliformis</taxon>
    </lineage>
</organism>
<protein>
    <submittedName>
        <fullName evidence="2">15852_t:CDS:1</fullName>
    </submittedName>
</protein>
<feature type="region of interest" description="Disordered" evidence="1">
    <location>
        <begin position="1"/>
        <end position="52"/>
    </location>
</feature>
<proteinExistence type="predicted"/>
<evidence type="ECO:0000313" key="3">
    <source>
        <dbReference type="Proteomes" id="UP000789375"/>
    </source>
</evidence>
<feature type="compositionally biased region" description="Basic and acidic residues" evidence="1">
    <location>
        <begin position="1"/>
        <end position="13"/>
    </location>
</feature>
<sequence length="77" mass="8881">ELELPDEHNKDPNDGENVLDIETDIIGENDDESDSDDNVEESQIQDQLDQCIDHPVENSNAKWDLKIMFKDNLHCPF</sequence>
<evidence type="ECO:0000313" key="2">
    <source>
        <dbReference type="EMBL" id="CAG8719707.1"/>
    </source>
</evidence>
<keyword evidence="3" id="KW-1185">Reference proteome</keyword>
<dbReference type="AlphaFoldDB" id="A0A9N9I478"/>
<gene>
    <name evidence="2" type="ORF">FMOSSE_LOCUS14900</name>
</gene>